<accession>A0A0F8ZR38</accession>
<name>A0A0F8ZR38_9ZZZZ</name>
<gene>
    <name evidence="1" type="ORF">LCGC14_3005160</name>
</gene>
<evidence type="ECO:0000313" key="1">
    <source>
        <dbReference type="EMBL" id="KKK62356.1"/>
    </source>
</evidence>
<dbReference type="EMBL" id="LAZR01062030">
    <property type="protein sequence ID" value="KKK62356.1"/>
    <property type="molecule type" value="Genomic_DNA"/>
</dbReference>
<organism evidence="1">
    <name type="scientific">marine sediment metagenome</name>
    <dbReference type="NCBI Taxonomy" id="412755"/>
    <lineage>
        <taxon>unclassified sequences</taxon>
        <taxon>metagenomes</taxon>
        <taxon>ecological metagenomes</taxon>
    </lineage>
</organism>
<proteinExistence type="predicted"/>
<reference evidence="1" key="1">
    <citation type="journal article" date="2015" name="Nature">
        <title>Complex archaea that bridge the gap between prokaryotes and eukaryotes.</title>
        <authorList>
            <person name="Spang A."/>
            <person name="Saw J.H."/>
            <person name="Jorgensen S.L."/>
            <person name="Zaremba-Niedzwiedzka K."/>
            <person name="Martijn J."/>
            <person name="Lind A.E."/>
            <person name="van Eijk R."/>
            <person name="Schleper C."/>
            <person name="Guy L."/>
            <person name="Ettema T.J."/>
        </authorList>
    </citation>
    <scope>NUCLEOTIDE SEQUENCE</scope>
</reference>
<protein>
    <submittedName>
        <fullName evidence="1">Uncharacterized protein</fullName>
    </submittedName>
</protein>
<dbReference type="AlphaFoldDB" id="A0A0F8ZR38"/>
<sequence>MKKKPILLLKKMQPPVKKLKENARLYFGEDKPLLLIKQEGLNKGINLSCLVMPYLHRN</sequence>
<comment type="caution">
    <text evidence="1">The sequence shown here is derived from an EMBL/GenBank/DDBJ whole genome shotgun (WGS) entry which is preliminary data.</text>
</comment>